<dbReference type="InterPro" id="IPR021385">
    <property type="entry name" value="DUF3017"/>
</dbReference>
<keyword evidence="1" id="KW-1133">Transmembrane helix</keyword>
<feature type="transmembrane region" description="Helical" evidence="1">
    <location>
        <begin position="12"/>
        <end position="32"/>
    </location>
</feature>
<gene>
    <name evidence="2" type="ORF">EII34_03035</name>
</gene>
<protein>
    <submittedName>
        <fullName evidence="2">DUF3017 domain-containing protein</fullName>
    </submittedName>
</protein>
<name>A0A3P1TB02_9ACTN</name>
<comment type="caution">
    <text evidence="2">The sequence shown here is derived from an EMBL/GenBank/DDBJ whole genome shotgun (WGS) entry which is preliminary data.</text>
</comment>
<evidence type="ECO:0000313" key="2">
    <source>
        <dbReference type="EMBL" id="RRD06617.1"/>
    </source>
</evidence>
<organism evidence="2 3">
    <name type="scientific">Arachnia propionica</name>
    <dbReference type="NCBI Taxonomy" id="1750"/>
    <lineage>
        <taxon>Bacteria</taxon>
        <taxon>Bacillati</taxon>
        <taxon>Actinomycetota</taxon>
        <taxon>Actinomycetes</taxon>
        <taxon>Propionibacteriales</taxon>
        <taxon>Propionibacteriaceae</taxon>
        <taxon>Arachnia</taxon>
    </lineage>
</organism>
<dbReference type="Proteomes" id="UP000280819">
    <property type="component" value="Unassembled WGS sequence"/>
</dbReference>
<sequence length="94" mass="9862">MHDKRAELLPNRPGALLVSVAILLVGVVVTAFGHWRRGAVIMAFALFVAAAARAVLPRHVSGLLVVRRRPVDVLLMGGLGLTIALCALVVPPGP</sequence>
<accession>A0A3P1TB02</accession>
<dbReference type="AlphaFoldDB" id="A0A3P1TB02"/>
<dbReference type="EMBL" id="RQZG01000002">
    <property type="protein sequence ID" value="RRD06617.1"/>
    <property type="molecule type" value="Genomic_DNA"/>
</dbReference>
<evidence type="ECO:0000313" key="3">
    <source>
        <dbReference type="Proteomes" id="UP000280819"/>
    </source>
</evidence>
<proteinExistence type="predicted"/>
<evidence type="ECO:0000256" key="1">
    <source>
        <dbReference type="SAM" id="Phobius"/>
    </source>
</evidence>
<keyword evidence="1" id="KW-0812">Transmembrane</keyword>
<feature type="transmembrane region" description="Helical" evidence="1">
    <location>
        <begin position="38"/>
        <end position="56"/>
    </location>
</feature>
<reference evidence="2 3" key="1">
    <citation type="submission" date="2018-11" db="EMBL/GenBank/DDBJ databases">
        <title>Genomes From Bacteria Associated with the Canine Oral Cavity: a Test Case for Automated Genome-Based Taxonomic Assignment.</title>
        <authorList>
            <person name="Coil D.A."/>
            <person name="Jospin G."/>
            <person name="Darling A.E."/>
            <person name="Wallis C."/>
            <person name="Davis I.J."/>
            <person name="Harris S."/>
            <person name="Eisen J.A."/>
            <person name="Holcombe L.J."/>
            <person name="O'Flynn C."/>
        </authorList>
    </citation>
    <scope>NUCLEOTIDE SEQUENCE [LARGE SCALE GENOMIC DNA]</scope>
    <source>
        <strain evidence="2 3">OH887_COT-365</strain>
    </source>
</reference>
<dbReference type="Pfam" id="PF11222">
    <property type="entry name" value="DUF3017"/>
    <property type="match status" value="1"/>
</dbReference>
<feature type="transmembrane region" description="Helical" evidence="1">
    <location>
        <begin position="71"/>
        <end position="90"/>
    </location>
</feature>
<keyword evidence="1" id="KW-0472">Membrane</keyword>
<dbReference type="RefSeq" id="WP_124842796.1">
    <property type="nucleotide sequence ID" value="NZ_JAUNKP010000002.1"/>
</dbReference>